<evidence type="ECO:0000313" key="2">
    <source>
        <dbReference type="EMBL" id="GII79067.1"/>
    </source>
</evidence>
<dbReference type="GO" id="GO:0015035">
    <property type="term" value="F:protein-disulfide reductase activity"/>
    <property type="evidence" value="ECO:0007669"/>
    <property type="project" value="InterPro"/>
</dbReference>
<name>A0A919R3L7_9ACTN</name>
<evidence type="ECO:0008006" key="4">
    <source>
        <dbReference type="Google" id="ProtNLM"/>
    </source>
</evidence>
<keyword evidence="1" id="KW-0812">Transmembrane</keyword>
<comment type="caution">
    <text evidence="2">The sequence shown here is derived from an EMBL/GenBank/DDBJ whole genome shotgun (WGS) entry which is preliminary data.</text>
</comment>
<organism evidence="2 3">
    <name type="scientific">Sphaerisporangium rufum</name>
    <dbReference type="NCBI Taxonomy" id="1381558"/>
    <lineage>
        <taxon>Bacteria</taxon>
        <taxon>Bacillati</taxon>
        <taxon>Actinomycetota</taxon>
        <taxon>Actinomycetes</taxon>
        <taxon>Streptosporangiales</taxon>
        <taxon>Streptosporangiaceae</taxon>
        <taxon>Sphaerisporangium</taxon>
    </lineage>
</organism>
<dbReference type="AlphaFoldDB" id="A0A919R3L7"/>
<keyword evidence="1" id="KW-0472">Membrane</keyword>
<feature type="transmembrane region" description="Helical" evidence="1">
    <location>
        <begin position="78"/>
        <end position="103"/>
    </location>
</feature>
<dbReference type="Pfam" id="PF04134">
    <property type="entry name" value="DCC1-like"/>
    <property type="match status" value="1"/>
</dbReference>
<proteinExistence type="predicted"/>
<reference evidence="2" key="1">
    <citation type="submission" date="2021-01" db="EMBL/GenBank/DDBJ databases">
        <title>Whole genome shotgun sequence of Sphaerisporangium rufum NBRC 109079.</title>
        <authorList>
            <person name="Komaki H."/>
            <person name="Tamura T."/>
        </authorList>
    </citation>
    <scope>NUCLEOTIDE SEQUENCE</scope>
    <source>
        <strain evidence="2">NBRC 109079</strain>
    </source>
</reference>
<sequence length="124" mass="13688">MPVLIYDGDCGFCRWCVDLGHRHLPVMPRVSAWQRLDLAEYGLTRDEVTTSVQLVGPRGLRASGARAVAVLLLVQPALWWKVAGTAMLVPPLSWLAAAGYHLVARYRHHLRVPGAPACAVPRDR</sequence>
<dbReference type="InterPro" id="IPR007263">
    <property type="entry name" value="DCC1-like"/>
</dbReference>
<evidence type="ECO:0000313" key="3">
    <source>
        <dbReference type="Proteomes" id="UP000655287"/>
    </source>
</evidence>
<accession>A0A919R3L7</accession>
<gene>
    <name evidence="2" type="ORF">Sru01_40490</name>
</gene>
<dbReference type="EMBL" id="BOOU01000054">
    <property type="protein sequence ID" value="GII79067.1"/>
    <property type="molecule type" value="Genomic_DNA"/>
</dbReference>
<evidence type="ECO:0000256" key="1">
    <source>
        <dbReference type="SAM" id="Phobius"/>
    </source>
</evidence>
<keyword evidence="1" id="KW-1133">Transmembrane helix</keyword>
<protein>
    <recommendedName>
        <fullName evidence="4">DUF393 domain-containing protein</fullName>
    </recommendedName>
</protein>
<keyword evidence="3" id="KW-1185">Reference proteome</keyword>
<dbReference type="Proteomes" id="UP000655287">
    <property type="component" value="Unassembled WGS sequence"/>
</dbReference>